<reference evidence="1 2" key="1">
    <citation type="journal article" date="2014" name="Mol. Ecol.">
        <title>Evolution of Synechococcus.</title>
        <authorList>
            <person name="Dvorak P."/>
            <person name="Casamatta D."/>
            <person name="Hasler P."/>
            <person name="Poulickova A."/>
            <person name="Ondrej V."/>
            <person name="Sanges R."/>
        </authorList>
    </citation>
    <scope>NUCLEOTIDE SEQUENCE [LARGE SCALE GENOMIC DNA]</scope>
    <source>
        <strain evidence="1 2">CAUP A 1101</strain>
    </source>
</reference>
<evidence type="ECO:0000313" key="2">
    <source>
        <dbReference type="Proteomes" id="UP000030170"/>
    </source>
</evidence>
<gene>
    <name evidence="1" type="ORF">DO97_16625</name>
</gene>
<dbReference type="AlphaFoldDB" id="A0A098TMQ8"/>
<protein>
    <submittedName>
        <fullName evidence="1">Uncharacterized protein</fullName>
    </submittedName>
</protein>
<comment type="caution">
    <text evidence="1">The sequence shown here is derived from an EMBL/GenBank/DDBJ whole genome shotgun (WGS) entry which is preliminary data.</text>
</comment>
<evidence type="ECO:0000313" key="1">
    <source>
        <dbReference type="EMBL" id="KGF73605.1"/>
    </source>
</evidence>
<accession>A0A098TMQ8</accession>
<keyword evidence="2" id="KW-1185">Reference proteome</keyword>
<dbReference type="Proteomes" id="UP000030170">
    <property type="component" value="Unassembled WGS sequence"/>
</dbReference>
<organism evidence="1 2">
    <name type="scientific">Neosynechococcus sphagnicola sy1</name>
    <dbReference type="NCBI Taxonomy" id="1497020"/>
    <lineage>
        <taxon>Bacteria</taxon>
        <taxon>Bacillati</taxon>
        <taxon>Cyanobacteriota</taxon>
        <taxon>Cyanophyceae</taxon>
        <taxon>Neosynechococcales</taxon>
        <taxon>Neosynechococcaceae</taxon>
        <taxon>Neosynechococcus</taxon>
    </lineage>
</organism>
<dbReference type="RefSeq" id="WP_036531108.1">
    <property type="nucleotide sequence ID" value="NZ_JJML01000006.1"/>
</dbReference>
<dbReference type="EMBL" id="JJML01000006">
    <property type="protein sequence ID" value="KGF73605.1"/>
    <property type="molecule type" value="Genomic_DNA"/>
</dbReference>
<dbReference type="InterPro" id="IPR049816">
    <property type="entry name" value="McdB"/>
</dbReference>
<dbReference type="Pfam" id="PF26392">
    <property type="entry name" value="McdB"/>
    <property type="match status" value="1"/>
</dbReference>
<proteinExistence type="predicted"/>
<name>A0A098TMQ8_9CYAN</name>
<sequence>MHLDPPAPITPTDIAPAIAPSSPLAAVGQPALAPLDSVDHPLRWLCSEAQITKEQLAEAAYIVCVKQPQVMQEIVQVARLRAQEQKHAEELKRLKTLDSQSKQDSISLWLL</sequence>